<evidence type="ECO:0000256" key="10">
    <source>
        <dbReference type="PIRNR" id="PIRNR036947"/>
    </source>
</evidence>
<evidence type="ECO:0000256" key="7">
    <source>
        <dbReference type="ARBA" id="ARBA00023163"/>
    </source>
</evidence>
<dbReference type="InterPro" id="IPR028088">
    <property type="entry name" value="Spt6_HTH_DNA-bd_dom"/>
</dbReference>
<dbReference type="Gene3D" id="1.10.10.2740">
    <property type="entry name" value="Spt6, Death-like domain"/>
    <property type="match status" value="1"/>
</dbReference>
<dbReference type="InterPro" id="IPR035420">
    <property type="entry name" value="Spt6_SH2"/>
</dbReference>
<comment type="function">
    <text evidence="10">Plays a role in maintenance of chromatin structure during RNA polymerase II transcription elongation thereby repressing transcription initiation from cryptic promoters. Mediates the reassembly of nucleosomes onto the promoters of at least a selected set of genes during repression; the nucleosome reassembly is essential for transcriptional repression.</text>
</comment>
<dbReference type="Pfam" id="PF14635">
    <property type="entry name" value="HHH_7"/>
    <property type="match status" value="1"/>
</dbReference>
<evidence type="ECO:0000256" key="6">
    <source>
        <dbReference type="ARBA" id="ARBA00022999"/>
    </source>
</evidence>
<dbReference type="Gene3D" id="3.30.420.140">
    <property type="entry name" value="YqgF/RNase H-like domain"/>
    <property type="match status" value="1"/>
</dbReference>
<dbReference type="GO" id="GO:0042393">
    <property type="term" value="F:histone binding"/>
    <property type="evidence" value="ECO:0007669"/>
    <property type="project" value="TreeGrafter"/>
</dbReference>
<keyword evidence="7 10" id="KW-0804">Transcription</keyword>
<dbReference type="Pfam" id="PF14632">
    <property type="entry name" value="SPT6_acidic"/>
    <property type="match status" value="1"/>
</dbReference>
<dbReference type="Pfam" id="PF22706">
    <property type="entry name" value="Tex_central_region"/>
    <property type="match status" value="1"/>
</dbReference>
<dbReference type="SMART" id="SM00252">
    <property type="entry name" value="SH2"/>
    <property type="match status" value="1"/>
</dbReference>
<dbReference type="CDD" id="cd09918">
    <property type="entry name" value="SH2_Nterm_SPT6_like"/>
    <property type="match status" value="1"/>
</dbReference>
<feature type="domain" description="S1 motif" evidence="14">
    <location>
        <begin position="1114"/>
        <end position="1186"/>
    </location>
</feature>
<dbReference type="GO" id="GO:0031491">
    <property type="term" value="F:nucleosome binding"/>
    <property type="evidence" value="ECO:0007669"/>
    <property type="project" value="TreeGrafter"/>
</dbReference>
<evidence type="ECO:0000259" key="13">
    <source>
        <dbReference type="PROSITE" id="PS50001"/>
    </source>
</evidence>
<comment type="subcellular location">
    <subcellularLocation>
        <location evidence="2">Chromosome</location>
    </subcellularLocation>
    <subcellularLocation>
        <location evidence="1 10">Nucleus</location>
    </subcellularLocation>
</comment>
<dbReference type="InterPro" id="IPR023323">
    <property type="entry name" value="Tex-like_dom_sf"/>
</dbReference>
<dbReference type="CDD" id="cd09928">
    <property type="entry name" value="SH2_Cterm_SPT6_like"/>
    <property type="match status" value="1"/>
</dbReference>
<dbReference type="InterPro" id="IPR012337">
    <property type="entry name" value="RNaseH-like_sf"/>
</dbReference>
<dbReference type="InterPro" id="IPR035019">
    <property type="entry name" value="Spt6_SH2_N"/>
</dbReference>
<proteinExistence type="inferred from homology"/>
<dbReference type="SUPFAM" id="SSF55550">
    <property type="entry name" value="SH2 domain"/>
    <property type="match status" value="1"/>
</dbReference>
<keyword evidence="16" id="KW-1185">Reference proteome</keyword>
<feature type="compositionally biased region" description="Basic and acidic residues" evidence="12">
    <location>
        <begin position="130"/>
        <end position="143"/>
    </location>
</feature>
<accession>A0A6A6P3P5</accession>
<feature type="compositionally biased region" description="Basic and acidic residues" evidence="12">
    <location>
        <begin position="156"/>
        <end position="165"/>
    </location>
</feature>
<dbReference type="GO" id="GO:0140673">
    <property type="term" value="P:transcription elongation-coupled chromatin remodeling"/>
    <property type="evidence" value="ECO:0007669"/>
    <property type="project" value="InterPro"/>
</dbReference>
<dbReference type="EMBL" id="MU001677">
    <property type="protein sequence ID" value="KAF2458615.1"/>
    <property type="molecule type" value="Genomic_DNA"/>
</dbReference>
<dbReference type="InterPro" id="IPR012340">
    <property type="entry name" value="NA-bd_OB-fold"/>
</dbReference>
<dbReference type="FunFam" id="1.10.10.2740:FF:000002">
    <property type="entry name" value="Transcription elongation factor Spt6"/>
    <property type="match status" value="1"/>
</dbReference>
<dbReference type="PIRSF" id="PIRSF036947">
    <property type="entry name" value="Spt6"/>
    <property type="match status" value="1"/>
</dbReference>
<evidence type="ECO:0000256" key="9">
    <source>
        <dbReference type="ARBA" id="ARBA00093389"/>
    </source>
</evidence>
<dbReference type="PROSITE" id="PS50001">
    <property type="entry name" value="SH2"/>
    <property type="match status" value="1"/>
</dbReference>
<keyword evidence="5" id="KW-0158">Chromosome</keyword>
<evidence type="ECO:0000256" key="11">
    <source>
        <dbReference type="PROSITE-ProRule" id="PRU00191"/>
    </source>
</evidence>
<dbReference type="InterPro" id="IPR028231">
    <property type="entry name" value="Spt6_YqgF"/>
</dbReference>
<dbReference type="GO" id="GO:0003677">
    <property type="term" value="F:DNA binding"/>
    <property type="evidence" value="ECO:0007669"/>
    <property type="project" value="InterPro"/>
</dbReference>
<dbReference type="Gene3D" id="1.10.3500.10">
    <property type="entry name" value="Tex N-terminal region-like"/>
    <property type="match status" value="1"/>
</dbReference>
<dbReference type="InterPro" id="IPR000980">
    <property type="entry name" value="SH2"/>
</dbReference>
<feature type="compositionally biased region" description="Acidic residues" evidence="12">
    <location>
        <begin position="1"/>
        <end position="26"/>
    </location>
</feature>
<evidence type="ECO:0000256" key="8">
    <source>
        <dbReference type="ARBA" id="ARBA00023242"/>
    </source>
</evidence>
<dbReference type="Pfam" id="PF14633">
    <property type="entry name" value="SH2_2"/>
    <property type="match status" value="1"/>
</dbReference>
<dbReference type="InterPro" id="IPR023319">
    <property type="entry name" value="Tex-like_HTH_dom_sf"/>
</dbReference>
<evidence type="ECO:0000313" key="16">
    <source>
        <dbReference type="Proteomes" id="UP000799766"/>
    </source>
</evidence>
<protein>
    <recommendedName>
        <fullName evidence="4 10">Transcription elongation factor Spt6</fullName>
    </recommendedName>
</protein>
<evidence type="ECO:0000256" key="2">
    <source>
        <dbReference type="ARBA" id="ARBA00004286"/>
    </source>
</evidence>
<dbReference type="InterPro" id="IPR028083">
    <property type="entry name" value="Spt6_acidic_N_dom"/>
</dbReference>
<dbReference type="Pfam" id="PF17674">
    <property type="entry name" value="HHH_9"/>
    <property type="match status" value="1"/>
</dbReference>
<dbReference type="GO" id="GO:0005694">
    <property type="term" value="C:chromosome"/>
    <property type="evidence" value="ECO:0007669"/>
    <property type="project" value="UniProtKB-SubCell"/>
</dbReference>
<dbReference type="InterPro" id="IPR037027">
    <property type="entry name" value="YqgF/RNaseH-like_dom_sf"/>
</dbReference>
<gene>
    <name evidence="15" type="ORF">BDY21DRAFT_420601</name>
</gene>
<dbReference type="PANTHER" id="PTHR10145:SF6">
    <property type="entry name" value="TRANSCRIPTION ELONGATION FACTOR SPT6"/>
    <property type="match status" value="1"/>
</dbReference>
<feature type="region of interest" description="Disordered" evidence="12">
    <location>
        <begin position="1184"/>
        <end position="1217"/>
    </location>
</feature>
<feature type="region of interest" description="Disordered" evidence="12">
    <location>
        <begin position="1"/>
        <end position="105"/>
    </location>
</feature>
<dbReference type="InterPro" id="IPR041692">
    <property type="entry name" value="HHH_9"/>
</dbReference>
<evidence type="ECO:0000256" key="1">
    <source>
        <dbReference type="ARBA" id="ARBA00004123"/>
    </source>
</evidence>
<feature type="compositionally biased region" description="Acidic residues" evidence="12">
    <location>
        <begin position="92"/>
        <end position="105"/>
    </location>
</feature>
<feature type="region of interest" description="Disordered" evidence="12">
    <location>
        <begin position="130"/>
        <end position="165"/>
    </location>
</feature>
<evidence type="ECO:0000313" key="15">
    <source>
        <dbReference type="EMBL" id="KAF2458615.1"/>
    </source>
</evidence>
<dbReference type="InterPro" id="IPR036860">
    <property type="entry name" value="SH2_dom_sf"/>
</dbReference>
<dbReference type="PROSITE" id="PS50126">
    <property type="entry name" value="S1"/>
    <property type="match status" value="1"/>
</dbReference>
<sequence>MATNDLIDDLADLGSEEEEGGSDEEMGEPKRQKQKDANGGLEDSSEEDDDDDEEAAAAIREGFIVDEDEEEEDAARAVRRRERKKRRRAEREEEEEALDEEDLDLIGEANPEFERREKDKRIFKRLKRGHKEDRTRTEPRGVEEIFSDEEDELVDDDRGPPRRGMVDEFEDFIEEDEFDDEERNQLMEDREVARPARKGLADLGVDQAAGLDESALEDMRAAFGDGTEYDWALQLQYEADEQDEGMERPLELKDVFEPAQLIDRFLTEEDEIIRKTDVPERYQIARKPFTQPELTQEEIDARLQEEASWVANMMLPRKGWGRHFVPAFQKACRKVLEFMNLEDLEVPFIYQHRRDYLIHSVDPGSPDSDNAADTGPQRLLLQSDMWEIQELDLKFRAMLDKRDALQRHYDNLRSFNESIDDQVFKDTLKNAMTIEEVQDVQDYIYFQYSAELRDVNLTIAETNGTQKRAMSSRSVYEKIRASKVYNVVRAFGITADNLAQSFFVSRHLQYTEDPSDRPDDLADAHIDYPEYPSGAQVLRAARTMYCEELVNSPRMRKLIRQNLYQRGRFDVFRTTKGLRKITEDSPYYEFKYLRNQELTTLAKRPELYLRMLKAESDGLVDVQVRMDGFDRFKEDLYKYIESDNFSEVADAWNALRREVLDQALEKLMKLLTRNVKETLKSECESEIARACRAKYLKKLDQAPWKSRAMDFGVPCRVLAMSNGKGVPNRDATVWVYVDEEGRMLENGKFVDLKIGNPDKYIPDGKDVRAFVELVSRRRPDVIAIGGFSVETRKLYKDVHDLIDKYDVRGPDWEDDDGNERSDKVEVILVNDETARLYHGTERAAQELPSLVPMGRYCVGLARYVQSPLKCYAALGKDITSISFDPNQELVSREKLMRYLDTAMIDIVNLVGVDVNEAIHDPAEAQLLPYVCGLGPRKAAQLLKVANLNGGQINSRAELVGDPDNNIYPAVSAKVWDNCCSFLIIEFDPTDPESEYLDNTRVHPEDYDLAKKMAADALELDEEDVQAEVDENGPAAVIRKLVRDEMQDKLNDLALEEYAEQLEIKFKQHKRATLYTIREELAAPFEELRHSFSLISTEELFTMLTAETKDSLVDGMVVPVSIRRIFPDHIEVRLDCGVEGGVSEVEFPSGVGGNGIDPRAAYQPGQVLQAKLTYLNRKQFTAQLSMREEQVRRPARKTFDHMPGEWDEKQEAQDRKEQVRKDEMLFGRTQRVIKHPLFHTFNSAQAEEYLGSQGRGDVVVRPSSKGPNHLAVTWKVSDGVYQHIDVLELDKENEFSVGRVLKISGKYTYSDLDDLVVNHIKAMAKKVDEMMNDEKYQNGTKAQTEQWLTTYTEANPKRSMYAFCIYPKYPGYFHLCFKAGQQAQLCSWPVKVVPNAFELMRNQYPDMRALKNGFKVLFGKQTAQRR</sequence>
<dbReference type="InterPro" id="IPR017072">
    <property type="entry name" value="TF_Spt6"/>
</dbReference>
<dbReference type="SUPFAM" id="SSF158832">
    <property type="entry name" value="Tex N-terminal region-like"/>
    <property type="match status" value="1"/>
</dbReference>
<dbReference type="GO" id="GO:0034728">
    <property type="term" value="P:nucleosome organization"/>
    <property type="evidence" value="ECO:0007669"/>
    <property type="project" value="TreeGrafter"/>
</dbReference>
<dbReference type="SUPFAM" id="SSF47781">
    <property type="entry name" value="RuvA domain 2-like"/>
    <property type="match status" value="2"/>
</dbReference>
<dbReference type="SUPFAM" id="SSF50249">
    <property type="entry name" value="Nucleic acid-binding proteins"/>
    <property type="match status" value="1"/>
</dbReference>
<evidence type="ECO:0000256" key="12">
    <source>
        <dbReference type="SAM" id="MobiDB-lite"/>
    </source>
</evidence>
<dbReference type="InterPro" id="IPR003029">
    <property type="entry name" value="S1_domain"/>
</dbReference>
<feature type="compositionally biased region" description="Basic and acidic residues" evidence="12">
    <location>
        <begin position="27"/>
        <end position="36"/>
    </location>
</feature>
<dbReference type="GO" id="GO:0008023">
    <property type="term" value="C:transcription elongation factor complex"/>
    <property type="evidence" value="ECO:0007669"/>
    <property type="project" value="TreeGrafter"/>
</dbReference>
<feature type="compositionally biased region" description="Acidic residues" evidence="12">
    <location>
        <begin position="64"/>
        <end position="73"/>
    </location>
</feature>
<reference evidence="15" key="1">
    <citation type="journal article" date="2020" name="Stud. Mycol.">
        <title>101 Dothideomycetes genomes: a test case for predicting lifestyles and emergence of pathogens.</title>
        <authorList>
            <person name="Haridas S."/>
            <person name="Albert R."/>
            <person name="Binder M."/>
            <person name="Bloem J."/>
            <person name="Labutti K."/>
            <person name="Salamov A."/>
            <person name="Andreopoulos B."/>
            <person name="Baker S."/>
            <person name="Barry K."/>
            <person name="Bills G."/>
            <person name="Bluhm B."/>
            <person name="Cannon C."/>
            <person name="Castanera R."/>
            <person name="Culley D."/>
            <person name="Daum C."/>
            <person name="Ezra D."/>
            <person name="Gonzalez J."/>
            <person name="Henrissat B."/>
            <person name="Kuo A."/>
            <person name="Liang C."/>
            <person name="Lipzen A."/>
            <person name="Lutzoni F."/>
            <person name="Magnuson J."/>
            <person name="Mondo S."/>
            <person name="Nolan M."/>
            <person name="Ohm R."/>
            <person name="Pangilinan J."/>
            <person name="Park H.-J."/>
            <person name="Ramirez L."/>
            <person name="Alfaro M."/>
            <person name="Sun H."/>
            <person name="Tritt A."/>
            <person name="Yoshinaga Y."/>
            <person name="Zwiers L.-H."/>
            <person name="Turgeon B."/>
            <person name="Goodwin S."/>
            <person name="Spatafora J."/>
            <person name="Crous P."/>
            <person name="Grigoriev I."/>
        </authorList>
    </citation>
    <scope>NUCLEOTIDE SEQUENCE</scope>
    <source>
        <strain evidence="15">ATCC 16933</strain>
    </source>
</reference>
<evidence type="ECO:0000259" key="14">
    <source>
        <dbReference type="PROSITE" id="PS50126"/>
    </source>
</evidence>
<dbReference type="PANTHER" id="PTHR10145">
    <property type="entry name" value="TRANSCRIPTION ELONGATION FACTOR SPT6"/>
    <property type="match status" value="1"/>
</dbReference>
<name>A0A6A6P3P5_9PEZI</name>
<organism evidence="15 16">
    <name type="scientific">Lineolata rhizophorae</name>
    <dbReference type="NCBI Taxonomy" id="578093"/>
    <lineage>
        <taxon>Eukaryota</taxon>
        <taxon>Fungi</taxon>
        <taxon>Dikarya</taxon>
        <taxon>Ascomycota</taxon>
        <taxon>Pezizomycotina</taxon>
        <taxon>Dothideomycetes</taxon>
        <taxon>Dothideomycetes incertae sedis</taxon>
        <taxon>Lineolatales</taxon>
        <taxon>Lineolataceae</taxon>
        <taxon>Lineolata</taxon>
    </lineage>
</organism>
<feature type="compositionally biased region" description="Basic residues" evidence="12">
    <location>
        <begin position="77"/>
        <end position="88"/>
    </location>
</feature>
<feature type="domain" description="SH2" evidence="13">
    <location>
        <begin position="1223"/>
        <end position="1318"/>
    </location>
</feature>
<evidence type="ECO:0000256" key="5">
    <source>
        <dbReference type="ARBA" id="ARBA00022454"/>
    </source>
</evidence>
<comment type="function">
    <text evidence="9">Histone H3-H4 chaperone that plays a role in maintenance of chromatin structure during RNA polymerase II transcription elongation thereby repressing transcription initiation from cryptic promoters. Mediates the reassembly of nucleosomes onto the promoters of at least a selected set of genes during repression; the nucleosome reassembly is essential for transcriptional repression. Essential for viability.</text>
</comment>
<evidence type="ECO:0000256" key="3">
    <source>
        <dbReference type="ARBA" id="ARBA00009253"/>
    </source>
</evidence>
<dbReference type="InterPro" id="IPR010994">
    <property type="entry name" value="RuvA_2-like"/>
</dbReference>
<dbReference type="InterPro" id="IPR032706">
    <property type="entry name" value="Spt6_HHH"/>
</dbReference>
<dbReference type="InterPro" id="IPR049540">
    <property type="entry name" value="Spt6-like_S1"/>
</dbReference>
<dbReference type="GO" id="GO:0003746">
    <property type="term" value="F:translation elongation factor activity"/>
    <property type="evidence" value="ECO:0007669"/>
    <property type="project" value="UniProtKB-KW"/>
</dbReference>
<dbReference type="Proteomes" id="UP000799766">
    <property type="component" value="Unassembled WGS sequence"/>
</dbReference>
<evidence type="ECO:0000256" key="4">
    <source>
        <dbReference type="ARBA" id="ARBA00020248"/>
    </source>
</evidence>
<keyword evidence="15" id="KW-0251">Elongation factor</keyword>
<dbReference type="Pfam" id="PF21710">
    <property type="entry name" value="Spt6_S1"/>
    <property type="match status" value="1"/>
</dbReference>
<dbReference type="Gene3D" id="1.10.10.650">
    <property type="entry name" value="RuvA domain 2-like"/>
    <property type="match status" value="1"/>
</dbReference>
<dbReference type="Pfam" id="PF14639">
    <property type="entry name" value="YqgF"/>
    <property type="match status" value="1"/>
</dbReference>
<dbReference type="Gene3D" id="1.10.150.850">
    <property type="entry name" value="Spt6, helix-hairpin-helix domain"/>
    <property type="match status" value="1"/>
</dbReference>
<dbReference type="OrthoDB" id="995477at2759"/>
<dbReference type="Gene3D" id="3.30.505.10">
    <property type="entry name" value="SH2 domain"/>
    <property type="match status" value="2"/>
</dbReference>
<feature type="compositionally biased region" description="Acidic residues" evidence="12">
    <location>
        <begin position="145"/>
        <end position="155"/>
    </location>
</feature>
<keyword evidence="8 10" id="KW-0539">Nucleus</keyword>
<feature type="compositionally biased region" description="Acidic residues" evidence="12">
    <location>
        <begin position="43"/>
        <end position="55"/>
    </location>
</feature>
<dbReference type="InterPro" id="IPR042066">
    <property type="entry name" value="Spt6_death-like"/>
</dbReference>
<dbReference type="FunFam" id="3.30.505.10:FF:000065">
    <property type="entry name" value="Transcription elongation factor SPT6"/>
    <property type="match status" value="1"/>
</dbReference>
<keyword evidence="6 11" id="KW-0727">SH2 domain</keyword>
<comment type="similarity">
    <text evidence="3 10">Belongs to the SPT6 family.</text>
</comment>
<dbReference type="FunFam" id="3.30.505.10:FF:000056">
    <property type="entry name" value="Transcription elongation factor Spt6"/>
    <property type="match status" value="1"/>
</dbReference>
<keyword evidence="15" id="KW-0648">Protein biosynthesis</keyword>
<dbReference type="Pfam" id="PF14641">
    <property type="entry name" value="HTH_44"/>
    <property type="match status" value="1"/>
</dbReference>
<dbReference type="InterPro" id="IPR035018">
    <property type="entry name" value="Spt6_SH2_C"/>
</dbReference>
<dbReference type="SUPFAM" id="SSF53098">
    <property type="entry name" value="Ribonuclease H-like"/>
    <property type="match status" value="1"/>
</dbReference>
<feature type="compositionally biased region" description="Basic and acidic residues" evidence="12">
    <location>
        <begin position="1185"/>
        <end position="1217"/>
    </location>
</feature>
<dbReference type="InterPro" id="IPR055179">
    <property type="entry name" value="Tex-like_central_region"/>
</dbReference>